<protein>
    <submittedName>
        <fullName evidence="1">Uncharacterized protein</fullName>
    </submittedName>
</protein>
<proteinExistence type="predicted"/>
<evidence type="ECO:0000313" key="2">
    <source>
        <dbReference type="Proteomes" id="UP001055879"/>
    </source>
</evidence>
<keyword evidence="2" id="KW-1185">Reference proteome</keyword>
<gene>
    <name evidence="1" type="ORF">L6452_03511</name>
</gene>
<name>A0ACB9FLV6_ARCLA</name>
<reference evidence="1 2" key="2">
    <citation type="journal article" date="2022" name="Mol. Ecol. Resour.">
        <title>The genomes of chicory, endive, great burdock and yacon provide insights into Asteraceae paleo-polyploidization history and plant inulin production.</title>
        <authorList>
            <person name="Fan W."/>
            <person name="Wang S."/>
            <person name="Wang H."/>
            <person name="Wang A."/>
            <person name="Jiang F."/>
            <person name="Liu H."/>
            <person name="Zhao H."/>
            <person name="Xu D."/>
            <person name="Zhang Y."/>
        </authorList>
    </citation>
    <scope>NUCLEOTIDE SEQUENCE [LARGE SCALE GENOMIC DNA]</scope>
    <source>
        <strain evidence="2">cv. Niubang</strain>
    </source>
</reference>
<accession>A0ACB9FLV6</accession>
<reference evidence="2" key="1">
    <citation type="journal article" date="2022" name="Mol. Ecol. Resour.">
        <title>The genomes of chicory, endive, great burdock and yacon provide insights into Asteraceae palaeo-polyploidization history and plant inulin production.</title>
        <authorList>
            <person name="Fan W."/>
            <person name="Wang S."/>
            <person name="Wang H."/>
            <person name="Wang A."/>
            <person name="Jiang F."/>
            <person name="Liu H."/>
            <person name="Zhao H."/>
            <person name="Xu D."/>
            <person name="Zhang Y."/>
        </authorList>
    </citation>
    <scope>NUCLEOTIDE SEQUENCE [LARGE SCALE GENOMIC DNA]</scope>
    <source>
        <strain evidence="2">cv. Niubang</strain>
    </source>
</reference>
<dbReference type="Proteomes" id="UP001055879">
    <property type="component" value="Linkage Group LG01"/>
</dbReference>
<evidence type="ECO:0000313" key="1">
    <source>
        <dbReference type="EMBL" id="KAI3772329.1"/>
    </source>
</evidence>
<organism evidence="1 2">
    <name type="scientific">Arctium lappa</name>
    <name type="common">Greater burdock</name>
    <name type="synonym">Lappa major</name>
    <dbReference type="NCBI Taxonomy" id="4217"/>
    <lineage>
        <taxon>Eukaryota</taxon>
        <taxon>Viridiplantae</taxon>
        <taxon>Streptophyta</taxon>
        <taxon>Embryophyta</taxon>
        <taxon>Tracheophyta</taxon>
        <taxon>Spermatophyta</taxon>
        <taxon>Magnoliopsida</taxon>
        <taxon>eudicotyledons</taxon>
        <taxon>Gunneridae</taxon>
        <taxon>Pentapetalae</taxon>
        <taxon>asterids</taxon>
        <taxon>campanulids</taxon>
        <taxon>Asterales</taxon>
        <taxon>Asteraceae</taxon>
        <taxon>Carduoideae</taxon>
        <taxon>Cardueae</taxon>
        <taxon>Arctiinae</taxon>
        <taxon>Arctium</taxon>
    </lineage>
</organism>
<dbReference type="EMBL" id="CM042047">
    <property type="protein sequence ID" value="KAI3772329.1"/>
    <property type="molecule type" value="Genomic_DNA"/>
</dbReference>
<comment type="caution">
    <text evidence="1">The sequence shown here is derived from an EMBL/GenBank/DDBJ whole genome shotgun (WGS) entry which is preliminary data.</text>
</comment>
<sequence length="106" mass="11524">MATDSVGLPVPLVMKASISLDIVNFVHTNMSKNSRQPCAVSRKAGHRTSAESWVVLVFLFGFWCYLACIQCNLQALASQADGFGRSSVGGLHGSVYHVNTLLYDNF</sequence>